<name>A0A0C5WCM4_9FLAO</name>
<evidence type="ECO:0000256" key="1">
    <source>
        <dbReference type="SAM" id="Phobius"/>
    </source>
</evidence>
<accession>A0A0C5WCM4</accession>
<keyword evidence="1" id="KW-1133">Transmembrane helix</keyword>
<proteinExistence type="predicted"/>
<keyword evidence="1" id="KW-0472">Membrane</keyword>
<keyword evidence="1" id="KW-0812">Transmembrane</keyword>
<dbReference type="STRING" id="1454006.AW14_03220"/>
<protein>
    <submittedName>
        <fullName evidence="2">Uncharacterized protein</fullName>
    </submittedName>
</protein>
<organism evidence="2 3">
    <name type="scientific">Siansivirga zeaxanthinifaciens CC-SAMT-1</name>
    <dbReference type="NCBI Taxonomy" id="1454006"/>
    <lineage>
        <taxon>Bacteria</taxon>
        <taxon>Pseudomonadati</taxon>
        <taxon>Bacteroidota</taxon>
        <taxon>Flavobacteriia</taxon>
        <taxon>Flavobacteriales</taxon>
        <taxon>Flavobacteriaceae</taxon>
        <taxon>Siansivirga</taxon>
    </lineage>
</organism>
<dbReference type="HOGENOM" id="CLU_115346_0_0_10"/>
<dbReference type="EMBL" id="CP007202">
    <property type="protein sequence ID" value="AJR04758.1"/>
    <property type="molecule type" value="Genomic_DNA"/>
</dbReference>
<dbReference type="OrthoDB" id="1122048at2"/>
<dbReference type="AlphaFoldDB" id="A0A0C5WCM4"/>
<dbReference type="KEGG" id="sze:AW14_03220"/>
<feature type="transmembrane region" description="Helical" evidence="1">
    <location>
        <begin position="12"/>
        <end position="33"/>
    </location>
</feature>
<dbReference type="Proteomes" id="UP000032229">
    <property type="component" value="Chromosome"/>
</dbReference>
<evidence type="ECO:0000313" key="2">
    <source>
        <dbReference type="EMBL" id="AJR04758.1"/>
    </source>
</evidence>
<gene>
    <name evidence="2" type="ORF">AW14_03220</name>
</gene>
<dbReference type="RefSeq" id="WP_052647417.1">
    <property type="nucleotide sequence ID" value="NZ_CP007202.1"/>
</dbReference>
<sequence length="205" mass="23306">MKNVIKNTKKGIFMVIMFATMLSFANEVSFYSITKNGNETSLTLNNVKAGDLLSILDDKDVVLYKEIIQNDGSYTKGFDLSTLPDGSYAFELNKMVEIKTIPFTISNNNVTINKTAEKTIYKPITRVKGSVVLISRFSLEKQPLTVEIYYSADDSVYNNAELIYSEKIKDTENYNRVFRLADVNKGSYRIVYNTDGRSFTEEINK</sequence>
<reference evidence="2 3" key="1">
    <citation type="submission" date="2014-02" db="EMBL/GenBank/DDBJ databases">
        <authorList>
            <person name="Young C.-C."/>
            <person name="Hameed A."/>
            <person name="Huang H.-C."/>
            <person name="Shahina M."/>
        </authorList>
    </citation>
    <scope>NUCLEOTIDE SEQUENCE [LARGE SCALE GENOMIC DNA]</scope>
    <source>
        <strain evidence="2 3">CC-SAMT-1</strain>
    </source>
</reference>
<keyword evidence="3" id="KW-1185">Reference proteome</keyword>
<evidence type="ECO:0000313" key="3">
    <source>
        <dbReference type="Proteomes" id="UP000032229"/>
    </source>
</evidence>